<proteinExistence type="predicted"/>
<dbReference type="KEGG" id="vg:17960164"/>
<accession>U5PUA1</accession>
<dbReference type="Proteomes" id="UP000017648">
    <property type="component" value="Segment"/>
</dbReference>
<gene>
    <name evidence="1" type="ORF">Grass_240</name>
</gene>
<name>U5PUA1_BPGRA</name>
<keyword evidence="2" id="KW-1185">Reference proteome</keyword>
<organism evidence="1 2">
    <name type="scientific">Bacillus phage Grass</name>
    <dbReference type="NCBI Taxonomy" id="1406785"/>
    <lineage>
        <taxon>Viruses</taxon>
        <taxon>Duplodnaviria</taxon>
        <taxon>Heunggongvirae</taxon>
        <taxon>Uroviricota</taxon>
        <taxon>Caudoviricetes</taxon>
        <taxon>Herelleviridae</taxon>
        <taxon>Bastillevirinae</taxon>
        <taxon>Nitunavirus</taxon>
        <taxon>Nitunavirus grass</taxon>
    </lineage>
</organism>
<dbReference type="EMBL" id="KF669652">
    <property type="protein sequence ID" value="AGY47505.1"/>
    <property type="molecule type" value="Genomic_DNA"/>
</dbReference>
<protein>
    <submittedName>
        <fullName evidence="1">Uncharacterized protein</fullName>
    </submittedName>
</protein>
<dbReference type="RefSeq" id="YP_008771606.1">
    <property type="nucleotide sequence ID" value="NC_022771.1"/>
</dbReference>
<evidence type="ECO:0000313" key="2">
    <source>
        <dbReference type="Proteomes" id="UP000017648"/>
    </source>
</evidence>
<dbReference type="GeneID" id="17960164"/>
<evidence type="ECO:0000313" key="1">
    <source>
        <dbReference type="EMBL" id="AGY47505.1"/>
    </source>
</evidence>
<sequence length="77" mass="9162">MIEYKGFKYTAYDLFKTIRENIGRPLLIEMSDNFYIGLLIRYPKEFKDIALIGTYNPDLCWCVIDMDTGEIIEECMY</sequence>
<reference evidence="1 2" key="1">
    <citation type="journal article" date="2013" name="Genome Announc.">
        <title>Complete Genome of Bacillus subtilis Myophage Grass.</title>
        <authorList>
            <person name="Miller S.Y."/>
            <person name="Colquhoun J.M."/>
            <person name="Perl A.L."/>
            <person name="Chamakura K.R."/>
            <person name="Kuty Everett G.F."/>
        </authorList>
    </citation>
    <scope>NUCLEOTIDE SEQUENCE [LARGE SCALE GENOMIC DNA]</scope>
</reference>
<organismHost>
    <name type="scientific">Bacillus subtilis</name>
    <dbReference type="NCBI Taxonomy" id="1423"/>
</organismHost>